<dbReference type="InterPro" id="IPR022053">
    <property type="entry name" value="DUF3613"/>
</dbReference>
<feature type="chain" id="PRO_5021273154" evidence="1">
    <location>
        <begin position="38"/>
        <end position="133"/>
    </location>
</feature>
<evidence type="ECO:0000313" key="2">
    <source>
        <dbReference type="EMBL" id="TFE44543.1"/>
    </source>
</evidence>
<evidence type="ECO:0000313" key="3">
    <source>
        <dbReference type="Proteomes" id="UP000297385"/>
    </source>
</evidence>
<accession>A0A4Y8N4P5</accession>
<reference evidence="2 3" key="1">
    <citation type="submission" date="2019-03" db="EMBL/GenBank/DDBJ databases">
        <title>Complete Genome Sequence of Paraburkholderia dipogonis ICMP 19430T, a Nitrogen-fixing Symbiont of the South African Invasive Legume Dipogon lignosus in New Zealand.</title>
        <authorList>
            <person name="De Meyer S.E."/>
        </authorList>
    </citation>
    <scope>NUCLEOTIDE SEQUENCE [LARGE SCALE GENOMIC DNA]</scope>
    <source>
        <strain evidence="2 3">ICMP 19430</strain>
    </source>
</reference>
<dbReference type="AlphaFoldDB" id="A0A4Y8N4P5"/>
<gene>
    <name evidence="2" type="ORF">E2553_05605</name>
</gene>
<dbReference type="Pfam" id="PF12266">
    <property type="entry name" value="DUF3613"/>
    <property type="match status" value="1"/>
</dbReference>
<dbReference type="RefSeq" id="WP_134456365.1">
    <property type="nucleotide sequence ID" value="NZ_JBHMFL010000150.1"/>
</dbReference>
<organism evidence="2 3">
    <name type="scientific">Paraburkholderia dipogonis</name>
    <dbReference type="NCBI Taxonomy" id="1211383"/>
    <lineage>
        <taxon>Bacteria</taxon>
        <taxon>Pseudomonadati</taxon>
        <taxon>Pseudomonadota</taxon>
        <taxon>Betaproteobacteria</taxon>
        <taxon>Burkholderiales</taxon>
        <taxon>Burkholderiaceae</taxon>
        <taxon>Paraburkholderia</taxon>
    </lineage>
</organism>
<protein>
    <submittedName>
        <fullName evidence="2">DUF3613 domain-containing protein</fullName>
    </submittedName>
</protein>
<proteinExistence type="predicted"/>
<comment type="caution">
    <text evidence="2">The sequence shown here is derived from an EMBL/GenBank/DDBJ whole genome shotgun (WGS) entry which is preliminary data.</text>
</comment>
<keyword evidence="1" id="KW-0732">Signal</keyword>
<dbReference type="GeneID" id="97306999"/>
<dbReference type="Proteomes" id="UP000297385">
    <property type="component" value="Unassembled WGS sequence"/>
</dbReference>
<name>A0A4Y8N4P5_9BURK</name>
<evidence type="ECO:0000256" key="1">
    <source>
        <dbReference type="SAM" id="SignalP"/>
    </source>
</evidence>
<dbReference type="EMBL" id="SNVI01000001">
    <property type="protein sequence ID" value="TFE44543.1"/>
    <property type="molecule type" value="Genomic_DNA"/>
</dbReference>
<sequence>MRNTTTKRAWRAAMPCRWLATAVTAGSLLGASVSAMAQTSDMTPADQSAPPAVRASEVGHATRAWLDLQSSNKQAAPALPMLGAEAGLAYRRYMESFKSKIPDLYGSALNTGSGGNGAMAVNGGLGGSGGGSN</sequence>
<feature type="signal peptide" evidence="1">
    <location>
        <begin position="1"/>
        <end position="37"/>
    </location>
</feature>